<keyword evidence="10" id="KW-1185">Reference proteome</keyword>
<comment type="subcellular location">
    <subcellularLocation>
        <location evidence="1">Nucleus</location>
    </subcellularLocation>
</comment>
<feature type="domain" description="TAFII55 protein conserved region" evidence="8">
    <location>
        <begin position="520"/>
        <end position="681"/>
    </location>
</feature>
<evidence type="ECO:0000313" key="10">
    <source>
        <dbReference type="Proteomes" id="UP000562682"/>
    </source>
</evidence>
<dbReference type="GO" id="GO:0005669">
    <property type="term" value="C:transcription factor TFIID complex"/>
    <property type="evidence" value="ECO:0007669"/>
    <property type="project" value="InterPro"/>
</dbReference>
<evidence type="ECO:0000256" key="7">
    <source>
        <dbReference type="SAM" id="MobiDB-lite"/>
    </source>
</evidence>
<comment type="similarity">
    <text evidence="2">Belongs to the TAF7 family.</text>
</comment>
<feature type="region of interest" description="Disordered" evidence="7">
    <location>
        <begin position="39"/>
        <end position="58"/>
    </location>
</feature>
<feature type="coiled-coil region" evidence="6">
    <location>
        <begin position="808"/>
        <end position="851"/>
    </location>
</feature>
<reference evidence="9 10" key="1">
    <citation type="submission" date="2020-05" db="EMBL/GenBank/DDBJ databases">
        <title>Identification and distribution of gene clusters putatively required for synthesis of sphingolipid metabolism inhibitors in phylogenetically diverse species of the filamentous fungus Fusarium.</title>
        <authorList>
            <person name="Kim H.-S."/>
            <person name="Busman M."/>
            <person name="Brown D.W."/>
            <person name="Divon H."/>
            <person name="Uhlig S."/>
            <person name="Proctor R.H."/>
        </authorList>
    </citation>
    <scope>NUCLEOTIDE SEQUENCE [LARGE SCALE GENOMIC DNA]</scope>
    <source>
        <strain evidence="9 10">NRRL 25311</strain>
    </source>
</reference>
<sequence length="858" mass="95745">MSQNRHRSAPKGTGAPLSPPSSQSSANFAPAFTASKPFPDVAYSSTQTTPNSPKSEENQLLKQAEALANMHFELNLHTVFSLASRLEKEVQQLVIRTADDQEFRRQNEERMTKMMIEIQTVKAYMARIGHNREPATRADIERLQQAMSDTTMEWNNQLEDAREKIDEISGRMIDASRHAGVRGNEAPTSPSLLGIETRAMRKAKTDASSAHHQQTPPSSSSLESRVNDAINSTKRWNREHKTTKMRENQFIITYLKKQGQRDPVLAKLLLQTIRERASNTKTKTSRAKKLPSLEETCRNTSWQDVIDSATEVLVDISHHFQASTLSVRFCTLAPPYVRVIRNEWHTLFILAWIEHRELLELSICSMSTPTPKDGQPPAKPRLKLNVSRSSSFVADANATPSVLVPAGPAGPTPTPTEGRKVKLKIGKSQPSTPAEQPPVKTKAGRQPKPTQKLVESKKRAHEELDDELGSAHPTTKIKLKPTKSGLTPTVVVKPKGRAPVHPPGDGYDSEASDREKDPSIEEQFVLRMLPGEHCDYVRSCMENGKMGIPRSQGGADIQLKFFEEDSRRAVVSVKGQPFAAVMVDLPTVTEAMKTWDRKSFLKSADICQMLLVYQKVSTEAEARQTPLPSMIDQHFKWPHGLTPPMHDCVNRRFAKTISRKEIEDKEAEVERLLAEDAKAGSTRWEWVDESKDEDEDGGDEDAEGDMDDDDDGMDYFQSQDVFGDGDDDLAADLEAAFGEMGDETPATGMDAPTPMTTTQANTPAPLQDSIESDESEEVSDDDDDDDDEDLDEDARAQRDEEKGVKSFINDLKNQLASKQEELARTTNKILRTRIEQTIKQLRAEIELKNSSIGIETDD</sequence>
<dbReference type="GO" id="GO:0016251">
    <property type="term" value="F:RNA polymerase II general transcription initiation factor activity"/>
    <property type="evidence" value="ECO:0007669"/>
    <property type="project" value="TreeGrafter"/>
</dbReference>
<feature type="compositionally biased region" description="Basic and acidic residues" evidence="7">
    <location>
        <begin position="793"/>
        <end position="804"/>
    </location>
</feature>
<evidence type="ECO:0000259" key="8">
    <source>
        <dbReference type="SMART" id="SM01370"/>
    </source>
</evidence>
<organism evidence="9 10">
    <name type="scientific">Fusarium denticulatum</name>
    <dbReference type="NCBI Taxonomy" id="48507"/>
    <lineage>
        <taxon>Eukaryota</taxon>
        <taxon>Fungi</taxon>
        <taxon>Dikarya</taxon>
        <taxon>Ascomycota</taxon>
        <taxon>Pezizomycotina</taxon>
        <taxon>Sordariomycetes</taxon>
        <taxon>Hypocreomycetidae</taxon>
        <taxon>Hypocreales</taxon>
        <taxon>Nectriaceae</taxon>
        <taxon>Fusarium</taxon>
        <taxon>Fusarium fujikuroi species complex</taxon>
    </lineage>
</organism>
<evidence type="ECO:0000256" key="2">
    <source>
        <dbReference type="ARBA" id="ARBA00009368"/>
    </source>
</evidence>
<evidence type="ECO:0000256" key="3">
    <source>
        <dbReference type="ARBA" id="ARBA00023015"/>
    </source>
</evidence>
<keyword evidence="5" id="KW-0539">Nucleus</keyword>
<dbReference type="PANTHER" id="PTHR12228:SF0">
    <property type="entry name" value="TATA-BOX BINDING PROTEIN ASSOCIATED FACTOR 7"/>
    <property type="match status" value="1"/>
</dbReference>
<dbReference type="SMART" id="SM01370">
    <property type="entry name" value="TAFII55_N"/>
    <property type="match status" value="1"/>
</dbReference>
<feature type="region of interest" description="Disordered" evidence="7">
    <location>
        <begin position="401"/>
        <end position="517"/>
    </location>
</feature>
<evidence type="ECO:0000256" key="5">
    <source>
        <dbReference type="ARBA" id="ARBA00023242"/>
    </source>
</evidence>
<dbReference type="PANTHER" id="PTHR12228">
    <property type="entry name" value="TRANSCRIPTION INITIATION FACTOR TFIID 55 KD SUBUNIT-RELATED"/>
    <property type="match status" value="1"/>
</dbReference>
<feature type="compositionally biased region" description="Acidic residues" evidence="7">
    <location>
        <begin position="690"/>
        <end position="713"/>
    </location>
</feature>
<evidence type="ECO:0000256" key="4">
    <source>
        <dbReference type="ARBA" id="ARBA00023163"/>
    </source>
</evidence>
<gene>
    <name evidence="9" type="ORF">FDENT_9613</name>
</gene>
<proteinExistence type="inferred from homology"/>
<feature type="compositionally biased region" description="Polar residues" evidence="7">
    <location>
        <begin position="206"/>
        <end position="227"/>
    </location>
</feature>
<dbReference type="InterPro" id="IPR037817">
    <property type="entry name" value="TAF7"/>
</dbReference>
<comment type="caution">
    <text evidence="9">The sequence shown here is derived from an EMBL/GenBank/DDBJ whole genome shotgun (WGS) entry which is preliminary data.</text>
</comment>
<feature type="region of interest" description="Disordered" evidence="7">
    <location>
        <begin position="740"/>
        <end position="805"/>
    </location>
</feature>
<dbReference type="Pfam" id="PF04658">
    <property type="entry name" value="TAFII55_N"/>
    <property type="match status" value="1"/>
</dbReference>
<feature type="compositionally biased region" description="Acidic residues" evidence="7">
    <location>
        <begin position="770"/>
        <end position="792"/>
    </location>
</feature>
<dbReference type="AlphaFoldDB" id="A0A8H5TXD3"/>
<evidence type="ECO:0000256" key="6">
    <source>
        <dbReference type="SAM" id="Coils"/>
    </source>
</evidence>
<keyword evidence="6" id="KW-0175">Coiled coil</keyword>
<evidence type="ECO:0000256" key="1">
    <source>
        <dbReference type="ARBA" id="ARBA00004123"/>
    </source>
</evidence>
<keyword evidence="3" id="KW-0805">Transcription regulation</keyword>
<evidence type="ECO:0000313" key="9">
    <source>
        <dbReference type="EMBL" id="KAF5676072.1"/>
    </source>
</evidence>
<name>A0A8H5TXD3_9HYPO</name>
<accession>A0A8H5TXD3</accession>
<dbReference type="CDD" id="cd08047">
    <property type="entry name" value="TAF7"/>
    <property type="match status" value="1"/>
</dbReference>
<feature type="compositionally biased region" description="Low complexity" evidence="7">
    <location>
        <begin position="20"/>
        <end position="31"/>
    </location>
</feature>
<dbReference type="InterPro" id="IPR006751">
    <property type="entry name" value="TAFII55_prot_cons_reg"/>
</dbReference>
<feature type="coiled-coil region" evidence="6">
    <location>
        <begin position="151"/>
        <end position="178"/>
    </location>
</feature>
<protein>
    <submittedName>
        <fullName evidence="9">Transcription initiation factor TFIID subunit 7</fullName>
    </submittedName>
</protein>
<feature type="region of interest" description="Disordered" evidence="7">
    <location>
        <begin position="201"/>
        <end position="227"/>
    </location>
</feature>
<dbReference type="GO" id="GO:0051123">
    <property type="term" value="P:RNA polymerase II preinitiation complex assembly"/>
    <property type="evidence" value="ECO:0007669"/>
    <property type="project" value="TreeGrafter"/>
</dbReference>
<dbReference type="EMBL" id="JAAOAK010000299">
    <property type="protein sequence ID" value="KAF5676072.1"/>
    <property type="molecule type" value="Genomic_DNA"/>
</dbReference>
<keyword evidence="4" id="KW-0804">Transcription</keyword>
<feature type="compositionally biased region" description="Polar residues" evidence="7">
    <location>
        <begin position="43"/>
        <end position="53"/>
    </location>
</feature>
<feature type="region of interest" description="Disordered" evidence="7">
    <location>
        <begin position="679"/>
        <end position="727"/>
    </location>
</feature>
<dbReference type="Proteomes" id="UP000562682">
    <property type="component" value="Unassembled WGS sequence"/>
</dbReference>
<feature type="region of interest" description="Disordered" evidence="7">
    <location>
        <begin position="1"/>
        <end position="33"/>
    </location>
</feature>
<feature type="compositionally biased region" description="Polar residues" evidence="7">
    <location>
        <begin position="754"/>
        <end position="764"/>
    </location>
</feature>